<keyword evidence="2" id="KW-0812">Transmembrane</keyword>
<feature type="region of interest" description="Disordered" evidence="1">
    <location>
        <begin position="33"/>
        <end position="59"/>
    </location>
</feature>
<keyword evidence="2" id="KW-1133">Transmembrane helix</keyword>
<dbReference type="AlphaFoldDB" id="A0A315Z4Z7"/>
<keyword evidence="2" id="KW-0472">Membrane</keyword>
<keyword evidence="4" id="KW-1185">Reference proteome</keyword>
<name>A0A315Z4Z7_SEDFL</name>
<evidence type="ECO:0000256" key="2">
    <source>
        <dbReference type="SAM" id="Phobius"/>
    </source>
</evidence>
<feature type="region of interest" description="Disordered" evidence="1">
    <location>
        <begin position="104"/>
        <end position="132"/>
    </location>
</feature>
<accession>A0A315Z4Z7</accession>
<feature type="transmembrane region" description="Helical" evidence="2">
    <location>
        <begin position="13"/>
        <end position="30"/>
    </location>
</feature>
<evidence type="ECO:0000313" key="4">
    <source>
        <dbReference type="Proteomes" id="UP000245535"/>
    </source>
</evidence>
<feature type="compositionally biased region" description="Polar residues" evidence="1">
    <location>
        <begin position="41"/>
        <end position="57"/>
    </location>
</feature>
<protein>
    <submittedName>
        <fullName evidence="3">Uncharacterized protein</fullName>
    </submittedName>
</protein>
<comment type="caution">
    <text evidence="3">The sequence shown here is derived from an EMBL/GenBank/DDBJ whole genome shotgun (WGS) entry which is preliminary data.</text>
</comment>
<dbReference type="EMBL" id="QGDO01000007">
    <property type="protein sequence ID" value="PWJ38492.1"/>
    <property type="molecule type" value="Genomic_DNA"/>
</dbReference>
<dbReference type="Proteomes" id="UP000245535">
    <property type="component" value="Unassembled WGS sequence"/>
</dbReference>
<evidence type="ECO:0000313" key="3">
    <source>
        <dbReference type="EMBL" id="PWJ38492.1"/>
    </source>
</evidence>
<proteinExistence type="predicted"/>
<evidence type="ECO:0000256" key="1">
    <source>
        <dbReference type="SAM" id="MobiDB-lite"/>
    </source>
</evidence>
<reference evidence="3 4" key="1">
    <citation type="submission" date="2018-03" db="EMBL/GenBank/DDBJ databases">
        <title>Genomic Encyclopedia of Archaeal and Bacterial Type Strains, Phase II (KMG-II): from individual species to whole genera.</title>
        <authorList>
            <person name="Goeker M."/>
        </authorList>
    </citation>
    <scope>NUCLEOTIDE SEQUENCE [LARGE SCALE GENOMIC DNA]</scope>
    <source>
        <strain evidence="3 4">DSM 28229</strain>
    </source>
</reference>
<sequence>MTKYDDMDNFSELIYYAIFLIISWALSTLGKKKKKKPIPTSAEQNQDGRNTSSSPNINWEDLVKQLNPNYVETKERPQFEEEYEVEEEEYEPVLNTFEQTSVKKEYEKNQTNLKDTSTKENKSKSRSLRHKLRNKSDIRDAFVLKEVLDRKF</sequence>
<organism evidence="3 4">
    <name type="scientific">Sediminitomix flava</name>
    <dbReference type="NCBI Taxonomy" id="379075"/>
    <lineage>
        <taxon>Bacteria</taxon>
        <taxon>Pseudomonadati</taxon>
        <taxon>Bacteroidota</taxon>
        <taxon>Cytophagia</taxon>
        <taxon>Cytophagales</taxon>
        <taxon>Flammeovirgaceae</taxon>
        <taxon>Sediminitomix</taxon>
    </lineage>
</organism>
<gene>
    <name evidence="3" type="ORF">BC781_10782</name>
</gene>
<dbReference type="RefSeq" id="WP_109621606.1">
    <property type="nucleotide sequence ID" value="NZ_QGDO01000007.1"/>
</dbReference>